<dbReference type="Gene3D" id="2.180.10.10">
    <property type="entry name" value="RHS repeat-associated core"/>
    <property type="match status" value="1"/>
</dbReference>
<dbReference type="OrthoDB" id="677980at2"/>
<organism evidence="1 2">
    <name type="scientific">Chitinophaga silvisoli</name>
    <dbReference type="NCBI Taxonomy" id="2291814"/>
    <lineage>
        <taxon>Bacteria</taxon>
        <taxon>Pseudomonadati</taxon>
        <taxon>Bacteroidota</taxon>
        <taxon>Chitinophagia</taxon>
        <taxon>Chitinophagales</taxon>
        <taxon>Chitinophagaceae</taxon>
        <taxon>Chitinophaga</taxon>
    </lineage>
</organism>
<evidence type="ECO:0000313" key="2">
    <source>
        <dbReference type="Proteomes" id="UP000261174"/>
    </source>
</evidence>
<dbReference type="AlphaFoldDB" id="A0A3E1NN83"/>
<comment type="caution">
    <text evidence="1">The sequence shown here is derived from an EMBL/GenBank/DDBJ whole genome shotgun (WGS) entry which is preliminary data.</text>
</comment>
<dbReference type="RefSeq" id="WP_116857805.1">
    <property type="nucleotide sequence ID" value="NZ_QTJV01000028.1"/>
</dbReference>
<accession>A0A3E1NN83</accession>
<evidence type="ECO:0000313" key="1">
    <source>
        <dbReference type="EMBL" id="RFM29258.1"/>
    </source>
</evidence>
<proteinExistence type="predicted"/>
<evidence type="ECO:0008006" key="3">
    <source>
        <dbReference type="Google" id="ProtNLM"/>
    </source>
</evidence>
<reference evidence="1 2" key="1">
    <citation type="submission" date="2018-08" db="EMBL/GenBank/DDBJ databases">
        <title>Chitinophaga sp. K20C18050901, a novel bacterium isolated from forest soil.</title>
        <authorList>
            <person name="Wang C."/>
        </authorList>
    </citation>
    <scope>NUCLEOTIDE SEQUENCE [LARGE SCALE GENOMIC DNA]</scope>
    <source>
        <strain evidence="1 2">K20C18050901</strain>
    </source>
</reference>
<gene>
    <name evidence="1" type="ORF">DXN04_33610</name>
</gene>
<dbReference type="Proteomes" id="UP000261174">
    <property type="component" value="Unassembled WGS sequence"/>
</dbReference>
<name>A0A3E1NN83_9BACT</name>
<protein>
    <recommendedName>
        <fullName evidence="3">RHS repeat-associated core domain-containing protein</fullName>
    </recommendedName>
</protein>
<sequence length="583" mass="64597">MVSDVRARVDSIKWNVYGKIARIYKHDSTSIGYAYDAAGNRISKSVISKTKDTVQTFYIRDATGNILSTYTYRDTSVNSGQLSQIEANLYGSSRLGMSTLATNVQDSTPTPTTSIIGLGYGENITFTRGRKFFELTNHLGNLLATVSDRKIGVSLDSSRISSDNPVINSAQEYYPFGILMPGRGGHIGTGKNVAGSTVVMNGDTIPATLTVTQRSNNTPGTYMATQIINFEGEFSSGTADEFTTLFVDQTSADAGTDNGVSYGINAKGYRYGFNGQERTDEAKGEGNSYTALFWEYDPRVARRWNVDVRPKVWESPYVSFVNNPLSIIDPLGDTTYRFGRDGQFLERTDFHASGARGVIGYYKEFTDVNDKKFNGWVTDRSFNFNDLSIDKEQLDNLNPGDLGIRFISDANLSWIMNKSSVMNRNIFSRWDYALVESVGGRMDFNWNYTLPVAGLGGGDGDVIQFDQEGGFFLFEGHNTAYNVNDAGQFLWGYAMKKSGFSIASTLLGANSHALISSGGRDSEGDQRAIKNGYFYDVKLIKSSFRFTQPWANWLPSLQIIQPESPDAGIFRDLPAFEGRPRRR</sequence>
<dbReference type="EMBL" id="QTJV01000028">
    <property type="protein sequence ID" value="RFM29258.1"/>
    <property type="molecule type" value="Genomic_DNA"/>
</dbReference>
<keyword evidence="2" id="KW-1185">Reference proteome</keyword>